<dbReference type="EC" id="2.8.1.-" evidence="1"/>
<keyword evidence="2" id="KW-1185">Reference proteome</keyword>
<dbReference type="HOGENOM" id="CLU_203653_4_1_5"/>
<dbReference type="STRING" id="252305.OB2597_03042"/>
<evidence type="ECO:0000313" key="1">
    <source>
        <dbReference type="EMBL" id="EAQ03562.1"/>
    </source>
</evidence>
<protein>
    <submittedName>
        <fullName evidence="1">Lipoyl synthase</fullName>
        <ecNumber evidence="1">2.8.1.-</ecNumber>
    </submittedName>
</protein>
<keyword evidence="1" id="KW-0808">Transferase</keyword>
<dbReference type="AlphaFoldDB" id="A3TXK2"/>
<dbReference type="RefSeq" id="WP_009804862.1">
    <property type="nucleotide sequence ID" value="NZ_CH724131.1"/>
</dbReference>
<organism evidence="1 2">
    <name type="scientific">Pseudooceanicola batsensis (strain ATCC BAA-863 / DSM 15984 / KCTC 12145 / HTCC2597)</name>
    <name type="common">Oceanicola batsensis</name>
    <dbReference type="NCBI Taxonomy" id="252305"/>
    <lineage>
        <taxon>Bacteria</taxon>
        <taxon>Pseudomonadati</taxon>
        <taxon>Pseudomonadota</taxon>
        <taxon>Alphaproteobacteria</taxon>
        <taxon>Rhodobacterales</taxon>
        <taxon>Paracoccaceae</taxon>
        <taxon>Pseudooceanicola</taxon>
    </lineage>
</organism>
<dbReference type="Proteomes" id="UP000004318">
    <property type="component" value="Unassembled WGS sequence"/>
</dbReference>
<proteinExistence type="predicted"/>
<sequence>MRRALWFLAFWCAGVAAVGLVALAIRSVLT</sequence>
<dbReference type="EMBL" id="AAMO01000004">
    <property type="protein sequence ID" value="EAQ03562.1"/>
    <property type="molecule type" value="Genomic_DNA"/>
</dbReference>
<name>A3TXK2_PSEBH</name>
<reference evidence="1 2" key="1">
    <citation type="journal article" date="2010" name="J. Bacteriol.">
        <title>Genome sequences of Oceanicola granulosus HTCC2516(T) and Oceanicola batsensis HTCC2597(TDelta).</title>
        <authorList>
            <person name="Thrash J.C."/>
            <person name="Cho J.C."/>
            <person name="Vergin K.L."/>
            <person name="Giovannoni S.J."/>
        </authorList>
    </citation>
    <scope>NUCLEOTIDE SEQUENCE [LARGE SCALE GENOMIC DNA]</scope>
    <source>
        <strain evidence="2">ATCC BAA-863 / DSM 15984 / KCTC 12145 / HTCC2597</strain>
    </source>
</reference>
<dbReference type="GO" id="GO:0016740">
    <property type="term" value="F:transferase activity"/>
    <property type="evidence" value="ECO:0007669"/>
    <property type="project" value="UniProtKB-KW"/>
</dbReference>
<comment type="caution">
    <text evidence="1">The sequence shown here is derived from an EMBL/GenBank/DDBJ whole genome shotgun (WGS) entry which is preliminary data.</text>
</comment>
<gene>
    <name evidence="1" type="ORF">OB2597_03042</name>
</gene>
<evidence type="ECO:0000313" key="2">
    <source>
        <dbReference type="Proteomes" id="UP000004318"/>
    </source>
</evidence>
<accession>A3TXK2</accession>